<evidence type="ECO:0000256" key="1">
    <source>
        <dbReference type="ARBA" id="ARBA00001946"/>
    </source>
</evidence>
<dbReference type="Gene3D" id="3.40.50.300">
    <property type="entry name" value="P-loop containing nucleotide triphosphate hydrolases"/>
    <property type="match status" value="1"/>
</dbReference>
<comment type="subcellular location">
    <subcellularLocation>
        <location evidence="2">Membrane</location>
        <topology evidence="2">Single-pass membrane protein</topology>
    </subcellularLocation>
    <subcellularLocation>
        <location evidence="16">Plastid</location>
        <location evidence="16">Chloroplast outer membrane</location>
    </subcellularLocation>
</comment>
<evidence type="ECO:0000256" key="4">
    <source>
        <dbReference type="ARBA" id="ARBA00022528"/>
    </source>
</evidence>
<dbReference type="HOGENOM" id="CLU_067170_0_0_1"/>
<evidence type="ECO:0000256" key="11">
    <source>
        <dbReference type="ARBA" id="ARBA00022842"/>
    </source>
</evidence>
<dbReference type="Proteomes" id="UP000022910">
    <property type="component" value="Unassembled WGS sequence"/>
</dbReference>
<evidence type="ECO:0000256" key="12">
    <source>
        <dbReference type="ARBA" id="ARBA00022927"/>
    </source>
</evidence>
<feature type="region of interest" description="Disordered" evidence="17">
    <location>
        <begin position="253"/>
        <end position="284"/>
    </location>
</feature>
<evidence type="ECO:0000256" key="17">
    <source>
        <dbReference type="SAM" id="MobiDB-lite"/>
    </source>
</evidence>
<dbReference type="PANTHER" id="PTHR10903">
    <property type="entry name" value="GTPASE, IMAP FAMILY MEMBER-RELATED"/>
    <property type="match status" value="1"/>
</dbReference>
<dbReference type="GO" id="GO:0016787">
    <property type="term" value="F:hydrolase activity"/>
    <property type="evidence" value="ECO:0007669"/>
    <property type="project" value="UniProtKB-KW"/>
</dbReference>
<sequence>MRIDEQNTNTPNNKRNILLVGKTGNGKSTIANVLVNSEQADTFKESDRSSSETKQAKSEMFEVTYGNEKIIYQIIDTVGLCDTDMDEKDIFLRLSEAIELLNGEINQILFIVGGRFSKEENEVYNIFKSILFFDSECNISNYTTVVRTRFSDFEDRNECEIDRKILEEKIPDDIHIIYVDNPSLKGNENKINVSKESRKASKEVLMRHLLDYCRKNYRPSSLKLINDRINEHVKKGKELEKEEKNLQEQLRKAKELGNHENEKQIQKKIDNTKKSIENENKKKSEKMKRGLIDVINQAGENWKYAAVTGVEQGNKVLPLVGGAVGGAIGVSVGAVGTAFSALGYVFTKIVGGEI</sequence>
<evidence type="ECO:0000313" key="19">
    <source>
        <dbReference type="EMBL" id="EXX54497.1"/>
    </source>
</evidence>
<name>A0A015IBC1_RHIIW</name>
<keyword evidence="7" id="KW-0479">Metal-binding</keyword>
<dbReference type="OrthoDB" id="8954335at2759"/>
<evidence type="ECO:0000256" key="15">
    <source>
        <dbReference type="ARBA" id="ARBA00023136"/>
    </source>
</evidence>
<dbReference type="SUPFAM" id="SSF52540">
    <property type="entry name" value="P-loop containing nucleoside triphosphate hydrolases"/>
    <property type="match status" value="1"/>
</dbReference>
<comment type="caution">
    <text evidence="19">The sequence shown here is derived from an EMBL/GenBank/DDBJ whole genome shotgun (WGS) entry which is preliminary data.</text>
</comment>
<evidence type="ECO:0000259" key="18">
    <source>
        <dbReference type="Pfam" id="PF04548"/>
    </source>
</evidence>
<organism evidence="19 20">
    <name type="scientific">Rhizophagus irregularis (strain DAOM 197198w)</name>
    <name type="common">Glomus intraradices</name>
    <dbReference type="NCBI Taxonomy" id="1432141"/>
    <lineage>
        <taxon>Eukaryota</taxon>
        <taxon>Fungi</taxon>
        <taxon>Fungi incertae sedis</taxon>
        <taxon>Mucoromycota</taxon>
        <taxon>Glomeromycotina</taxon>
        <taxon>Glomeromycetes</taxon>
        <taxon>Glomerales</taxon>
        <taxon>Glomeraceae</taxon>
        <taxon>Rhizophagus</taxon>
    </lineage>
</organism>
<evidence type="ECO:0000256" key="6">
    <source>
        <dbReference type="ARBA" id="ARBA00022692"/>
    </source>
</evidence>
<keyword evidence="10" id="KW-1002">Plastid outer membrane</keyword>
<dbReference type="GO" id="GO:0015031">
    <property type="term" value="P:protein transport"/>
    <property type="evidence" value="ECO:0007669"/>
    <property type="project" value="UniProtKB-KW"/>
</dbReference>
<dbReference type="AlphaFoldDB" id="A0A015IBC1"/>
<keyword evidence="15" id="KW-0472">Membrane</keyword>
<keyword evidence="13" id="KW-1133">Transmembrane helix</keyword>
<keyword evidence="20" id="KW-1185">Reference proteome</keyword>
<keyword evidence="5" id="KW-0934">Plastid</keyword>
<evidence type="ECO:0000256" key="14">
    <source>
        <dbReference type="ARBA" id="ARBA00023134"/>
    </source>
</evidence>
<dbReference type="GO" id="GO:0016020">
    <property type="term" value="C:membrane"/>
    <property type="evidence" value="ECO:0007669"/>
    <property type="project" value="UniProtKB-SubCell"/>
</dbReference>
<evidence type="ECO:0000256" key="7">
    <source>
        <dbReference type="ARBA" id="ARBA00022723"/>
    </source>
</evidence>
<dbReference type="InterPro" id="IPR045058">
    <property type="entry name" value="GIMA/IAN/Toc"/>
</dbReference>
<keyword evidence="12" id="KW-0653">Protein transport</keyword>
<proteinExistence type="predicted"/>
<evidence type="ECO:0000256" key="13">
    <source>
        <dbReference type="ARBA" id="ARBA00022989"/>
    </source>
</evidence>
<evidence type="ECO:0000256" key="9">
    <source>
        <dbReference type="ARBA" id="ARBA00022801"/>
    </source>
</evidence>
<dbReference type="Pfam" id="PF04548">
    <property type="entry name" value="AIG1"/>
    <property type="match status" value="1"/>
</dbReference>
<dbReference type="PANTHER" id="PTHR10903:SF135">
    <property type="entry name" value="TRANSLOCASE OF CHLOROPLAST 120, CHLOROPLASTIC-RELATED"/>
    <property type="match status" value="1"/>
</dbReference>
<keyword evidence="4" id="KW-0150">Chloroplast</keyword>
<feature type="domain" description="AIG1-type G" evidence="18">
    <location>
        <begin position="15"/>
        <end position="171"/>
    </location>
</feature>
<evidence type="ECO:0000313" key="20">
    <source>
        <dbReference type="Proteomes" id="UP000022910"/>
    </source>
</evidence>
<evidence type="ECO:0000256" key="5">
    <source>
        <dbReference type="ARBA" id="ARBA00022640"/>
    </source>
</evidence>
<accession>A0A015IBC1</accession>
<dbReference type="GO" id="GO:0005525">
    <property type="term" value="F:GTP binding"/>
    <property type="evidence" value="ECO:0007669"/>
    <property type="project" value="UniProtKB-KW"/>
</dbReference>
<keyword evidence="8" id="KW-0547">Nucleotide-binding</keyword>
<evidence type="ECO:0000256" key="8">
    <source>
        <dbReference type="ARBA" id="ARBA00022741"/>
    </source>
</evidence>
<protein>
    <recommendedName>
        <fullName evidence="18">AIG1-type G domain-containing protein</fullName>
    </recommendedName>
</protein>
<keyword evidence="14" id="KW-0342">GTP-binding</keyword>
<comment type="cofactor">
    <cofactor evidence="1">
        <name>Mg(2+)</name>
        <dbReference type="ChEBI" id="CHEBI:18420"/>
    </cofactor>
</comment>
<evidence type="ECO:0000256" key="10">
    <source>
        <dbReference type="ARBA" id="ARBA00022805"/>
    </source>
</evidence>
<keyword evidence="9" id="KW-0378">Hydrolase</keyword>
<reference evidence="19 20" key="1">
    <citation type="submission" date="2014-02" db="EMBL/GenBank/DDBJ databases">
        <title>Single nucleus genome sequencing reveals high similarity among nuclei of an endomycorrhizal fungus.</title>
        <authorList>
            <person name="Lin K."/>
            <person name="Geurts R."/>
            <person name="Zhang Z."/>
            <person name="Limpens E."/>
            <person name="Saunders D.G."/>
            <person name="Mu D."/>
            <person name="Pang E."/>
            <person name="Cao H."/>
            <person name="Cha H."/>
            <person name="Lin T."/>
            <person name="Zhou Q."/>
            <person name="Shang Y."/>
            <person name="Li Y."/>
            <person name="Ivanov S."/>
            <person name="Sharma T."/>
            <person name="Velzen R.V."/>
            <person name="Ruijter N.D."/>
            <person name="Aanen D.K."/>
            <person name="Win J."/>
            <person name="Kamoun S."/>
            <person name="Bisseling T."/>
            <person name="Huang S."/>
        </authorList>
    </citation>
    <scope>NUCLEOTIDE SEQUENCE [LARGE SCALE GENOMIC DNA]</scope>
    <source>
        <strain evidence="20">DAOM197198w</strain>
    </source>
</reference>
<keyword evidence="11" id="KW-0460">Magnesium</keyword>
<gene>
    <name evidence="19" type="ORF">RirG_233990</name>
</gene>
<evidence type="ECO:0000256" key="2">
    <source>
        <dbReference type="ARBA" id="ARBA00004167"/>
    </source>
</evidence>
<keyword evidence="3" id="KW-0813">Transport</keyword>
<evidence type="ECO:0000256" key="3">
    <source>
        <dbReference type="ARBA" id="ARBA00022448"/>
    </source>
</evidence>
<dbReference type="GO" id="GO:0046872">
    <property type="term" value="F:metal ion binding"/>
    <property type="evidence" value="ECO:0007669"/>
    <property type="project" value="UniProtKB-KW"/>
</dbReference>
<keyword evidence="6" id="KW-0812">Transmembrane</keyword>
<dbReference type="InterPro" id="IPR027417">
    <property type="entry name" value="P-loop_NTPase"/>
</dbReference>
<evidence type="ECO:0000256" key="16">
    <source>
        <dbReference type="ARBA" id="ARBA00024013"/>
    </source>
</evidence>
<dbReference type="EMBL" id="JEMT01028476">
    <property type="protein sequence ID" value="EXX54497.1"/>
    <property type="molecule type" value="Genomic_DNA"/>
</dbReference>
<dbReference type="InterPro" id="IPR006703">
    <property type="entry name" value="G_AIG1"/>
</dbReference>